<keyword evidence="3" id="KW-1133">Transmembrane helix</keyword>
<feature type="domain" description="Fibronectin type-III" evidence="4">
    <location>
        <begin position="524"/>
        <end position="620"/>
    </location>
</feature>
<feature type="domain" description="Fibronectin type-III" evidence="4">
    <location>
        <begin position="422"/>
        <end position="518"/>
    </location>
</feature>
<name>A0A8S1IXV9_9CHLO</name>
<gene>
    <name evidence="5" type="ORF">OSTQU699_LOCUS3995</name>
</gene>
<accession>A0A8S1IXV9</accession>
<feature type="compositionally biased region" description="Low complexity" evidence="2">
    <location>
        <begin position="1072"/>
        <end position="1099"/>
    </location>
</feature>
<keyword evidence="3" id="KW-0812">Transmembrane</keyword>
<dbReference type="PANTHER" id="PTHR13817">
    <property type="entry name" value="TITIN"/>
    <property type="match status" value="1"/>
</dbReference>
<feature type="domain" description="Fibronectin type-III" evidence="4">
    <location>
        <begin position="757"/>
        <end position="854"/>
    </location>
</feature>
<protein>
    <recommendedName>
        <fullName evidence="4">Fibronectin type-III domain-containing protein</fullName>
    </recommendedName>
</protein>
<dbReference type="PROSITE" id="PS50853">
    <property type="entry name" value="FN3"/>
    <property type="match status" value="8"/>
</dbReference>
<dbReference type="Gene3D" id="2.60.40.10">
    <property type="entry name" value="Immunoglobulins"/>
    <property type="match status" value="8"/>
</dbReference>
<dbReference type="InterPro" id="IPR050964">
    <property type="entry name" value="Striated_Muscle_Regulatory"/>
</dbReference>
<keyword evidence="1" id="KW-0677">Repeat</keyword>
<evidence type="ECO:0000256" key="2">
    <source>
        <dbReference type="SAM" id="MobiDB-lite"/>
    </source>
</evidence>
<reference evidence="5" key="1">
    <citation type="submission" date="2020-12" db="EMBL/GenBank/DDBJ databases">
        <authorList>
            <person name="Iha C."/>
        </authorList>
    </citation>
    <scope>NUCLEOTIDE SEQUENCE</scope>
</reference>
<organism evidence="5 6">
    <name type="scientific">Ostreobium quekettii</name>
    <dbReference type="NCBI Taxonomy" id="121088"/>
    <lineage>
        <taxon>Eukaryota</taxon>
        <taxon>Viridiplantae</taxon>
        <taxon>Chlorophyta</taxon>
        <taxon>core chlorophytes</taxon>
        <taxon>Ulvophyceae</taxon>
        <taxon>TCBD clade</taxon>
        <taxon>Bryopsidales</taxon>
        <taxon>Ostreobineae</taxon>
        <taxon>Ostreobiaceae</taxon>
        <taxon>Ostreobium</taxon>
    </lineage>
</organism>
<feature type="region of interest" description="Disordered" evidence="2">
    <location>
        <begin position="1046"/>
        <end position="1117"/>
    </location>
</feature>
<evidence type="ECO:0000256" key="1">
    <source>
        <dbReference type="ARBA" id="ARBA00022737"/>
    </source>
</evidence>
<dbReference type="Pfam" id="PF00041">
    <property type="entry name" value="fn3"/>
    <property type="match status" value="7"/>
</dbReference>
<dbReference type="InterPro" id="IPR036116">
    <property type="entry name" value="FN3_sf"/>
</dbReference>
<comment type="caution">
    <text evidence="5">The sequence shown here is derived from an EMBL/GenBank/DDBJ whole genome shotgun (WGS) entry which is preliminary data.</text>
</comment>
<feature type="transmembrane region" description="Helical" evidence="3">
    <location>
        <begin position="1132"/>
        <end position="1152"/>
    </location>
</feature>
<dbReference type="InterPro" id="IPR013783">
    <property type="entry name" value="Ig-like_fold"/>
</dbReference>
<dbReference type="CDD" id="cd00063">
    <property type="entry name" value="FN3"/>
    <property type="match status" value="7"/>
</dbReference>
<feature type="domain" description="Fibronectin type-III" evidence="4">
    <location>
        <begin position="857"/>
        <end position="948"/>
    </location>
</feature>
<dbReference type="SMART" id="SM00060">
    <property type="entry name" value="FN3"/>
    <property type="match status" value="9"/>
</dbReference>
<evidence type="ECO:0000259" key="4">
    <source>
        <dbReference type="PROSITE" id="PS50853"/>
    </source>
</evidence>
<dbReference type="EMBL" id="CAJHUC010000864">
    <property type="protein sequence ID" value="CAD7698634.1"/>
    <property type="molecule type" value="Genomic_DNA"/>
</dbReference>
<dbReference type="Proteomes" id="UP000708148">
    <property type="component" value="Unassembled WGS sequence"/>
</dbReference>
<evidence type="ECO:0000313" key="5">
    <source>
        <dbReference type="EMBL" id="CAD7698634.1"/>
    </source>
</evidence>
<dbReference type="AlphaFoldDB" id="A0A8S1IXV9"/>
<feature type="domain" description="Fibronectin type-III" evidence="4">
    <location>
        <begin position="327"/>
        <end position="418"/>
    </location>
</feature>
<feature type="domain" description="Fibronectin type-III" evidence="4">
    <location>
        <begin position="624"/>
        <end position="753"/>
    </location>
</feature>
<evidence type="ECO:0000256" key="3">
    <source>
        <dbReference type="SAM" id="Phobius"/>
    </source>
</evidence>
<dbReference type="InterPro" id="IPR003961">
    <property type="entry name" value="FN3_dom"/>
</dbReference>
<keyword evidence="6" id="KW-1185">Reference proteome</keyword>
<keyword evidence="3" id="KW-0472">Membrane</keyword>
<feature type="domain" description="Fibronectin type-III" evidence="4">
    <location>
        <begin position="949"/>
        <end position="1061"/>
    </location>
</feature>
<dbReference type="PRINTS" id="PR00014">
    <property type="entry name" value="FNTYPEIII"/>
</dbReference>
<dbReference type="SUPFAM" id="SSF49265">
    <property type="entry name" value="Fibronectin type III"/>
    <property type="match status" value="5"/>
</dbReference>
<dbReference type="OrthoDB" id="443915at2759"/>
<sequence length="1157" mass="122631">MHIDMGAGKDPVGVLMQLEKPIFDGTVGQCLRRRDDDGRHGAAVGAMAGDCIAGPRAGGHPVEDEGAGGEGECEARNKGVEGVEEEDGEAEGPCLAFGAPGEPSLIAKDSNKLTIQWGETRCLEEGPVPGLTVRYAVEAQQVEVPSGRATPNGDAAAALVKADLWRPAEETGDSWAQLRGLRPGRYYAIRVVAKPTCDDPTVRLEAPECSAVAVFHTTPTVPGAPQPPQLTSRERTSLKFKWNVPESGGLDIIEFRLQLRPPPATATNDEDDEGFTEIFCGSPQTFRATKLLPGMKYTARVKARNELGEGPWSLNSVFTTEASVPATPEPPRSTDVTSTSVSLEWDVPKDNGARIDSYMVDALDMEDGCSRPVYSGYSPQCTILNLKSGATYKFKVRAENQAGKSNWSSTTTVRVAPSVPGPPQSLTCRSSTKTSASFTWSAPEDTGGSEVGCYEAEVMSTSKAAGRSGWTNVYSGLEPSCSVGGLRPGCTYQLRVRASNVAGWGSVSQPAKFTMEPGMPEKMPPPSVLSLGPTSLRLSWKPPAHDGGSSITGYQLQCCDARRAAEEGPAAFAGAYSTSLCVWEGDGLLPGTEYSFRVRALNACGASGWSPAVRGTTKAGVPQAPCPPAVCEATSDSLTIRWDPPDGRGSTVSSYTAQVAEQESRRNGFVSLQEGSQTCVPSVPEEDLGVPTACCSDCICDGLDFRDVYSGSQAQCRVRGLKASTVYAVRLRASNKAGSSEWSKAIACKTQAAAPSPPRNLQVAGVSVDSVSLCWQAPEWSNGSKLNMYVLERLSQRSKKTTWVQEYQGHAMGMSHTVCRLKSGCKYQFRVRAGNSCGVGPASDTVTVRTTAAPPGPPEGPTFSQKAATSLRVKWAPPERENGAPVTNYRLEIAQQGGAFREVYSGYTTTQKVSDLCPGQQYVFRVQATNEAGPGPWSPASSVTTALAPPSTPTNVSVISSMDHDAPGGIQGDATALEVTWEHEQRGGVAAECFEVEASPSKDRGGQLRTSVVRQVVRERRCRLGGLPAETSFVVRVRAVGAKSSGHSKWAEALSRTAPGGKRLPATRPSESGSSGTLTVPSSSRSSKSSPSEVSEDSLTASGRGARGLSVKKTHVRIRPRPRKSLWKRAKAHFLTVAMAAVAALFLLLLLLHGSLG</sequence>
<proteinExistence type="predicted"/>
<evidence type="ECO:0000313" key="6">
    <source>
        <dbReference type="Proteomes" id="UP000708148"/>
    </source>
</evidence>
<dbReference type="PANTHER" id="PTHR13817:SF73">
    <property type="entry name" value="FIBRONECTIN TYPE-III DOMAIN-CONTAINING PROTEIN"/>
    <property type="match status" value="1"/>
</dbReference>
<feature type="domain" description="Fibronectin type-III" evidence="4">
    <location>
        <begin position="224"/>
        <end position="323"/>
    </location>
</feature>
<feature type="region of interest" description="Disordered" evidence="2">
    <location>
        <begin position="55"/>
        <end position="88"/>
    </location>
</feature>